<evidence type="ECO:0000256" key="2">
    <source>
        <dbReference type="SAM" id="SignalP"/>
    </source>
</evidence>
<evidence type="ECO:0000313" key="3">
    <source>
        <dbReference type="EMBL" id="KAK4647109.1"/>
    </source>
</evidence>
<reference evidence="3 4" key="1">
    <citation type="journal article" date="2023" name="bioRxiv">
        <title>High-quality genome assemblies of four members of thePodospora anserinaspecies complex.</title>
        <authorList>
            <person name="Ament-Velasquez S.L."/>
            <person name="Vogan A.A."/>
            <person name="Wallerman O."/>
            <person name="Hartmann F."/>
            <person name="Gautier V."/>
            <person name="Silar P."/>
            <person name="Giraud T."/>
            <person name="Johannesson H."/>
        </authorList>
    </citation>
    <scope>NUCLEOTIDE SEQUENCE [LARGE SCALE GENOMIC DNA]</scope>
    <source>
        <strain evidence="3 4">CBS 112042</strain>
    </source>
</reference>
<gene>
    <name evidence="3" type="ORF">QC761_122615</name>
</gene>
<feature type="signal peptide" evidence="2">
    <location>
        <begin position="1"/>
        <end position="20"/>
    </location>
</feature>
<dbReference type="Proteomes" id="UP001322138">
    <property type="component" value="Unassembled WGS sequence"/>
</dbReference>
<name>A0ABR0FVP3_9PEZI</name>
<proteinExistence type="predicted"/>
<feature type="chain" id="PRO_5045556163" evidence="2">
    <location>
        <begin position="21"/>
        <end position="206"/>
    </location>
</feature>
<feature type="region of interest" description="Disordered" evidence="1">
    <location>
        <begin position="153"/>
        <end position="183"/>
    </location>
</feature>
<evidence type="ECO:0000313" key="4">
    <source>
        <dbReference type="Proteomes" id="UP001322138"/>
    </source>
</evidence>
<protein>
    <submittedName>
        <fullName evidence="3">Uncharacterized protein</fullName>
    </submittedName>
</protein>
<keyword evidence="4" id="KW-1185">Reference proteome</keyword>
<organism evidence="3 4">
    <name type="scientific">Podospora bellae-mahoneyi</name>
    <dbReference type="NCBI Taxonomy" id="2093777"/>
    <lineage>
        <taxon>Eukaryota</taxon>
        <taxon>Fungi</taxon>
        <taxon>Dikarya</taxon>
        <taxon>Ascomycota</taxon>
        <taxon>Pezizomycotina</taxon>
        <taxon>Sordariomycetes</taxon>
        <taxon>Sordariomycetidae</taxon>
        <taxon>Sordariales</taxon>
        <taxon>Podosporaceae</taxon>
        <taxon>Podospora</taxon>
    </lineage>
</organism>
<dbReference type="PANTHER" id="PTHR40640:SF1">
    <property type="entry name" value="ANCHORED GLYCOPROTEIN, PUTATIVE (AFU_ORTHOLOGUE AFUA_8G04860)-RELATED"/>
    <property type="match status" value="1"/>
</dbReference>
<dbReference type="RefSeq" id="XP_062736085.1">
    <property type="nucleotide sequence ID" value="XM_062875523.1"/>
</dbReference>
<dbReference type="GeneID" id="87895005"/>
<evidence type="ECO:0000256" key="1">
    <source>
        <dbReference type="SAM" id="MobiDB-lite"/>
    </source>
</evidence>
<comment type="caution">
    <text evidence="3">The sequence shown here is derived from an EMBL/GenBank/DDBJ whole genome shotgun (WGS) entry which is preliminary data.</text>
</comment>
<sequence>MVRVTTALLASAGLSTMASAQDVGAATTSVTSLFLPGFDTQTIWASVITAQPAAATYSLACPPDADSNDCGLGTGLTIVQGESTFSIDMRGESVTQQYGCDLVGKEAKCFGSIISPGGTALFQQVAGNYQKEIQAVTITAGLEKLDVEAATTSASGTGAVETGTQTTTQTEDAAGSTSSSTAGVPQITQNAIMMGAALVGAGAMLL</sequence>
<accession>A0ABR0FVP3</accession>
<keyword evidence="2" id="KW-0732">Signal</keyword>
<dbReference type="EMBL" id="JAFFGZ010000002">
    <property type="protein sequence ID" value="KAK4647109.1"/>
    <property type="molecule type" value="Genomic_DNA"/>
</dbReference>
<dbReference type="PANTHER" id="PTHR40640">
    <property type="entry name" value="ANCHORED GLYCOPROTEIN, PUTATIVE (AFU_ORTHOLOGUE AFUA_8G04860)-RELATED"/>
    <property type="match status" value="1"/>
</dbReference>